<dbReference type="AlphaFoldDB" id="A0A2M7IHA7"/>
<keyword evidence="3" id="KW-0408">Iron</keyword>
<evidence type="ECO:0000256" key="4">
    <source>
        <dbReference type="ARBA" id="ARBA00023014"/>
    </source>
</evidence>
<dbReference type="Pfam" id="PF04055">
    <property type="entry name" value="Radical_SAM"/>
    <property type="match status" value="1"/>
</dbReference>
<reference evidence="7" key="1">
    <citation type="submission" date="2017-09" db="EMBL/GenBank/DDBJ databases">
        <title>Depth-based differentiation of microbial function through sediment-hosted aquifers and enrichment of novel symbionts in the deep terrestrial subsurface.</title>
        <authorList>
            <person name="Probst A.J."/>
            <person name="Ladd B."/>
            <person name="Jarett J.K."/>
            <person name="Geller-Mcgrath D.E."/>
            <person name="Sieber C.M.K."/>
            <person name="Emerson J.B."/>
            <person name="Anantharaman K."/>
            <person name="Thomas B.C."/>
            <person name="Malmstrom R."/>
            <person name="Stieglmeier M."/>
            <person name="Klingl A."/>
            <person name="Woyke T."/>
            <person name="Ryan C.M."/>
            <person name="Banfield J.F."/>
        </authorList>
    </citation>
    <scope>NUCLEOTIDE SEQUENCE [LARGE SCALE GENOMIC DNA]</scope>
</reference>
<comment type="caution">
    <text evidence="6">The sequence shown here is derived from an EMBL/GenBank/DDBJ whole genome shotgun (WGS) entry which is preliminary data.</text>
</comment>
<dbReference type="EMBL" id="PFGY01000119">
    <property type="protein sequence ID" value="PIW75910.1"/>
    <property type="molecule type" value="Genomic_DNA"/>
</dbReference>
<dbReference type="InterPro" id="IPR007197">
    <property type="entry name" value="rSAM"/>
</dbReference>
<sequence>MPKEIVWLCNSDVKKRTIVGETLLLAVRSNRLLMLNKQATAIWNQLGNSEGRRESDMLGALKCEYPNVPVSRLETDIHNFLLDLQARGFVNQCGDHWLNQAPISGTKNEAAGHFSFSERLYKLATEQNIPIAGGLEITQHCHLKCIHCYIADQPIDYKKELSTDEICNTLTEMADCGCLWLLITGGEPLVRKDFSDIYQHAKELGMIVTVFTSATDITERIVRLFIAYPPFLVEATLHGATEITFDAIAGVRGAFRKFQRGIRLLEEGKIPFHLKMIAMRQNVQEVEDARQLALNMGAGDFRFDPMINADLSHSPKVADLRVAIKDAIKLDHLEPYRKRWERVYHNAINRQATAPQSSNGLLFPCRAGKCSFSISSDGQLLPCILARTPAFNLRRIPFSEAWKALSDYTNNARMERENLCLKCSVKACPKCPAWGYLEHGDLNLKSRFACALQEEREKAFLHLQIK</sequence>
<dbReference type="CDD" id="cd01335">
    <property type="entry name" value="Radical_SAM"/>
    <property type="match status" value="1"/>
</dbReference>
<dbReference type="InterPro" id="IPR058240">
    <property type="entry name" value="rSAM_sf"/>
</dbReference>
<keyword evidence="1" id="KW-0949">S-adenosyl-L-methionine</keyword>
<dbReference type="GO" id="GO:0051536">
    <property type="term" value="F:iron-sulfur cluster binding"/>
    <property type="evidence" value="ECO:0007669"/>
    <property type="project" value="UniProtKB-KW"/>
</dbReference>
<dbReference type="Pfam" id="PF05402">
    <property type="entry name" value="PqqD"/>
    <property type="match status" value="1"/>
</dbReference>
<dbReference type="Gene3D" id="3.20.20.70">
    <property type="entry name" value="Aldolase class I"/>
    <property type="match status" value="1"/>
</dbReference>
<dbReference type="InterPro" id="IPR013785">
    <property type="entry name" value="Aldolase_TIM"/>
</dbReference>
<feature type="domain" description="Radical SAM core" evidence="5">
    <location>
        <begin position="127"/>
        <end position="342"/>
    </location>
</feature>
<dbReference type="Proteomes" id="UP000229561">
    <property type="component" value="Unassembled WGS sequence"/>
</dbReference>
<keyword evidence="2" id="KW-0479">Metal-binding</keyword>
<dbReference type="PANTHER" id="PTHR11228:SF7">
    <property type="entry name" value="PQQA PEPTIDE CYCLASE"/>
    <property type="match status" value="1"/>
</dbReference>
<dbReference type="SFLD" id="SFLDG01067">
    <property type="entry name" value="SPASM/twitch_domain_containing"/>
    <property type="match status" value="1"/>
</dbReference>
<dbReference type="Gene3D" id="1.10.10.1150">
    <property type="entry name" value="Coenzyme PQQ synthesis protein D (PqqD)"/>
    <property type="match status" value="1"/>
</dbReference>
<dbReference type="PROSITE" id="PS51918">
    <property type="entry name" value="RADICAL_SAM"/>
    <property type="match status" value="1"/>
</dbReference>
<evidence type="ECO:0000256" key="3">
    <source>
        <dbReference type="ARBA" id="ARBA00023004"/>
    </source>
</evidence>
<accession>A0A2M7IHA7</accession>
<evidence type="ECO:0000259" key="5">
    <source>
        <dbReference type="PROSITE" id="PS51918"/>
    </source>
</evidence>
<evidence type="ECO:0000313" key="6">
    <source>
        <dbReference type="EMBL" id="PIW75910.1"/>
    </source>
</evidence>
<dbReference type="GO" id="GO:0003824">
    <property type="term" value="F:catalytic activity"/>
    <property type="evidence" value="ECO:0007669"/>
    <property type="project" value="InterPro"/>
</dbReference>
<proteinExistence type="predicted"/>
<dbReference type="GO" id="GO:0046872">
    <property type="term" value="F:metal ion binding"/>
    <property type="evidence" value="ECO:0007669"/>
    <property type="project" value="UniProtKB-KW"/>
</dbReference>
<dbReference type="SFLD" id="SFLDS00029">
    <property type="entry name" value="Radical_SAM"/>
    <property type="match status" value="1"/>
</dbReference>
<dbReference type="InterPro" id="IPR050377">
    <property type="entry name" value="Radical_SAM_PqqE_MftC-like"/>
</dbReference>
<dbReference type="PANTHER" id="PTHR11228">
    <property type="entry name" value="RADICAL SAM DOMAIN PROTEIN"/>
    <property type="match status" value="1"/>
</dbReference>
<dbReference type="SUPFAM" id="SSF102114">
    <property type="entry name" value="Radical SAM enzymes"/>
    <property type="match status" value="1"/>
</dbReference>
<evidence type="ECO:0000256" key="1">
    <source>
        <dbReference type="ARBA" id="ARBA00022691"/>
    </source>
</evidence>
<dbReference type="SFLD" id="SFLDG01386">
    <property type="entry name" value="main_SPASM_domain-containing"/>
    <property type="match status" value="1"/>
</dbReference>
<evidence type="ECO:0000256" key="2">
    <source>
        <dbReference type="ARBA" id="ARBA00022723"/>
    </source>
</evidence>
<name>A0A2M7IHA7_9BACT</name>
<dbReference type="InterPro" id="IPR041881">
    <property type="entry name" value="PqqD_sf"/>
</dbReference>
<dbReference type="InterPro" id="IPR008792">
    <property type="entry name" value="PQQD"/>
</dbReference>
<organism evidence="6 7">
    <name type="scientific">Candidatus Portnoybacteria bacterium CG_4_8_14_3_um_filter_40_10</name>
    <dbReference type="NCBI Taxonomy" id="1974801"/>
    <lineage>
        <taxon>Bacteria</taxon>
        <taxon>Candidatus Portnoyibacteriota</taxon>
    </lineage>
</organism>
<protein>
    <recommendedName>
        <fullName evidence="5">Radical SAM core domain-containing protein</fullName>
    </recommendedName>
</protein>
<evidence type="ECO:0000313" key="7">
    <source>
        <dbReference type="Proteomes" id="UP000229561"/>
    </source>
</evidence>
<gene>
    <name evidence="6" type="ORF">CO001_04150</name>
</gene>
<keyword evidence="4" id="KW-0411">Iron-sulfur</keyword>